<evidence type="ECO:0000256" key="6">
    <source>
        <dbReference type="ARBA" id="ARBA00022989"/>
    </source>
</evidence>
<reference evidence="10 11" key="1">
    <citation type="submission" date="2018-11" db="EMBL/GenBank/DDBJ databases">
        <title>YIM 102482-1 draft genome.</title>
        <authorList>
            <person name="Li G."/>
            <person name="Jiang Y."/>
        </authorList>
    </citation>
    <scope>NUCLEOTIDE SEQUENCE [LARGE SCALE GENOMIC DNA]</scope>
    <source>
        <strain evidence="10 11">YIM 102482-1</strain>
    </source>
</reference>
<evidence type="ECO:0000256" key="4">
    <source>
        <dbReference type="ARBA" id="ARBA00022475"/>
    </source>
</evidence>
<evidence type="ECO:0000256" key="5">
    <source>
        <dbReference type="ARBA" id="ARBA00022692"/>
    </source>
</evidence>
<protein>
    <recommendedName>
        <fullName evidence="9">YidE/YbjL duplication domain-containing protein</fullName>
    </recommendedName>
</protein>
<evidence type="ECO:0000313" key="11">
    <source>
        <dbReference type="Proteomes" id="UP000274391"/>
    </source>
</evidence>
<dbReference type="GO" id="GO:0005886">
    <property type="term" value="C:plasma membrane"/>
    <property type="evidence" value="ECO:0007669"/>
    <property type="project" value="UniProtKB-SubCell"/>
</dbReference>
<dbReference type="Pfam" id="PF06826">
    <property type="entry name" value="Asp-Al_Ex"/>
    <property type="match status" value="1"/>
</dbReference>
<keyword evidence="7 8" id="KW-0472">Membrane</keyword>
<name>A0A3P3VSL5_9MICO</name>
<dbReference type="Proteomes" id="UP000274391">
    <property type="component" value="Unassembled WGS sequence"/>
</dbReference>
<evidence type="ECO:0000256" key="8">
    <source>
        <dbReference type="SAM" id="Phobius"/>
    </source>
</evidence>
<organism evidence="10 11">
    <name type="scientific">Gulosibacter macacae</name>
    <dbReference type="NCBI Taxonomy" id="2488791"/>
    <lineage>
        <taxon>Bacteria</taxon>
        <taxon>Bacillati</taxon>
        <taxon>Actinomycetota</taxon>
        <taxon>Actinomycetes</taxon>
        <taxon>Micrococcales</taxon>
        <taxon>Microbacteriaceae</taxon>
        <taxon>Gulosibacter</taxon>
    </lineage>
</organism>
<dbReference type="InterPro" id="IPR006512">
    <property type="entry name" value="YidE_YbjL"/>
</dbReference>
<evidence type="ECO:0000313" key="10">
    <source>
        <dbReference type="EMBL" id="RRJ85791.1"/>
    </source>
</evidence>
<proteinExistence type="inferred from homology"/>
<keyword evidence="5 8" id="KW-0812">Transmembrane</keyword>
<feature type="transmembrane region" description="Helical" evidence="8">
    <location>
        <begin position="27"/>
        <end position="45"/>
    </location>
</feature>
<accession>A0A3P3VSL5</accession>
<evidence type="ECO:0000256" key="3">
    <source>
        <dbReference type="ARBA" id="ARBA00022448"/>
    </source>
</evidence>
<evidence type="ECO:0000259" key="9">
    <source>
        <dbReference type="Pfam" id="PF06826"/>
    </source>
</evidence>
<feature type="transmembrane region" description="Helical" evidence="8">
    <location>
        <begin position="57"/>
        <end position="81"/>
    </location>
</feature>
<comment type="similarity">
    <text evidence="2">Belongs to the AAE transporter (TC 2.A.81) family.</text>
</comment>
<gene>
    <name evidence="10" type="ORF">EG850_11575</name>
</gene>
<dbReference type="EMBL" id="RQVS01000017">
    <property type="protein sequence ID" value="RRJ85791.1"/>
    <property type="molecule type" value="Genomic_DNA"/>
</dbReference>
<dbReference type="OrthoDB" id="9155749at2"/>
<keyword evidence="4" id="KW-1003">Cell membrane</keyword>
<keyword evidence="3" id="KW-0813">Transport</keyword>
<dbReference type="PANTHER" id="PTHR30445">
    <property type="entry name" value="K(+)_H(+) ANTIPORTER SUBUNIT KHTT"/>
    <property type="match status" value="1"/>
</dbReference>
<dbReference type="PANTHER" id="PTHR30445:SF3">
    <property type="entry name" value="TRANSPORT PROTEIN YIDE-RELATED"/>
    <property type="match status" value="1"/>
</dbReference>
<evidence type="ECO:0000256" key="2">
    <source>
        <dbReference type="ARBA" id="ARBA00009854"/>
    </source>
</evidence>
<keyword evidence="6 8" id="KW-1133">Transmembrane helix</keyword>
<dbReference type="InterPro" id="IPR050144">
    <property type="entry name" value="AAE_transporter"/>
</dbReference>
<comment type="subcellular location">
    <subcellularLocation>
        <location evidence="1">Cell membrane</location>
        <topology evidence="1">Multi-pass membrane protein</topology>
    </subcellularLocation>
</comment>
<evidence type="ECO:0000256" key="7">
    <source>
        <dbReference type="ARBA" id="ARBA00023136"/>
    </source>
</evidence>
<dbReference type="RefSeq" id="WP_124973640.1">
    <property type="nucleotide sequence ID" value="NZ_RQVS01000017.1"/>
</dbReference>
<dbReference type="AlphaFoldDB" id="A0A3P3VSL5"/>
<evidence type="ECO:0000256" key="1">
    <source>
        <dbReference type="ARBA" id="ARBA00004651"/>
    </source>
</evidence>
<keyword evidence="11" id="KW-1185">Reference proteome</keyword>
<comment type="caution">
    <text evidence="10">The sequence shown here is derived from an EMBL/GenBank/DDBJ whole genome shotgun (WGS) entry which is preliminary data.</text>
</comment>
<sequence length="267" mass="27775">MKFGVAGALFVGLIAGALVPEAGAPLVVFQNLGLGIFVYLIGLAAGQTFFKDLRRQAGVMVAAIAVVAVAGASAVLVGMLMGLDRAISVGVFTGALTSTPAMALAQELSGTQQPAIGYCIGYLVGVILAIAAVALLVGRKWSARNDPAPASAEEITARTVLVHHDAVAGEVPGWSAGDIRISARRRGGETTVVTRYDHFIDGDIVEVVGSVPAIETAVAALGEICDQRLFHDRRDVEVRPFVLSNPELAGTRIGDLRMYLGSSQLRV</sequence>
<feature type="domain" description="YidE/YbjL duplication" evidence="9">
    <location>
        <begin position="1"/>
        <end position="137"/>
    </location>
</feature>
<feature type="transmembrane region" description="Helical" evidence="8">
    <location>
        <begin position="115"/>
        <end position="137"/>
    </location>
</feature>